<dbReference type="InterPro" id="IPR036116">
    <property type="entry name" value="FN3_sf"/>
</dbReference>
<dbReference type="PROSITE" id="PS50853">
    <property type="entry name" value="FN3"/>
    <property type="match status" value="1"/>
</dbReference>
<dbReference type="AlphaFoldDB" id="A0ABD3VQ41"/>
<accession>A0ABD3VQ41</accession>
<dbReference type="SMART" id="SM00060">
    <property type="entry name" value="FN3"/>
    <property type="match status" value="1"/>
</dbReference>
<name>A0ABD3VQ41_SINWO</name>
<sequence length="102" mass="10899">VPAIPSNVTVTDVKQTSLTVQWVAGYDGGLKQTFLIMIKVGHIMRSVFAPDPGYGKSGNQTIEDLIPNTEYSISMSANNSLGSSSVTNVITLTTLKGMPYFS</sequence>
<feature type="domain" description="Fibronectin type-III" evidence="1">
    <location>
        <begin position="4"/>
        <end position="97"/>
    </location>
</feature>
<dbReference type="CDD" id="cd00063">
    <property type="entry name" value="FN3"/>
    <property type="match status" value="1"/>
</dbReference>
<dbReference type="InterPro" id="IPR013783">
    <property type="entry name" value="Ig-like_fold"/>
</dbReference>
<dbReference type="Proteomes" id="UP001634394">
    <property type="component" value="Unassembled WGS sequence"/>
</dbReference>
<dbReference type="EMBL" id="JBJQND010000011">
    <property type="protein sequence ID" value="KAL3862793.1"/>
    <property type="molecule type" value="Genomic_DNA"/>
</dbReference>
<protein>
    <recommendedName>
        <fullName evidence="1">Fibronectin type-III domain-containing protein</fullName>
    </recommendedName>
</protein>
<evidence type="ECO:0000313" key="3">
    <source>
        <dbReference type="Proteomes" id="UP001634394"/>
    </source>
</evidence>
<dbReference type="InterPro" id="IPR003961">
    <property type="entry name" value="FN3_dom"/>
</dbReference>
<dbReference type="SUPFAM" id="SSF49265">
    <property type="entry name" value="Fibronectin type III"/>
    <property type="match status" value="1"/>
</dbReference>
<dbReference type="Gene3D" id="2.60.40.10">
    <property type="entry name" value="Immunoglobulins"/>
    <property type="match status" value="1"/>
</dbReference>
<dbReference type="Pfam" id="PF00041">
    <property type="entry name" value="fn3"/>
    <property type="match status" value="1"/>
</dbReference>
<keyword evidence="3" id="KW-1185">Reference proteome</keyword>
<gene>
    <name evidence="2" type="ORF">ACJMK2_008739</name>
</gene>
<evidence type="ECO:0000313" key="2">
    <source>
        <dbReference type="EMBL" id="KAL3862793.1"/>
    </source>
</evidence>
<proteinExistence type="predicted"/>
<comment type="caution">
    <text evidence="2">The sequence shown here is derived from an EMBL/GenBank/DDBJ whole genome shotgun (WGS) entry which is preliminary data.</text>
</comment>
<evidence type="ECO:0000259" key="1">
    <source>
        <dbReference type="PROSITE" id="PS50853"/>
    </source>
</evidence>
<reference evidence="2 3" key="1">
    <citation type="submission" date="2024-11" db="EMBL/GenBank/DDBJ databases">
        <title>Chromosome-level genome assembly of the freshwater bivalve Anodonta woodiana.</title>
        <authorList>
            <person name="Chen X."/>
        </authorList>
    </citation>
    <scope>NUCLEOTIDE SEQUENCE [LARGE SCALE GENOMIC DNA]</scope>
    <source>
        <strain evidence="2">MN2024</strain>
        <tissue evidence="2">Gills</tissue>
    </source>
</reference>
<feature type="non-terminal residue" evidence="2">
    <location>
        <position position="1"/>
    </location>
</feature>
<organism evidence="2 3">
    <name type="scientific">Sinanodonta woodiana</name>
    <name type="common">Chinese pond mussel</name>
    <name type="synonym">Anodonta woodiana</name>
    <dbReference type="NCBI Taxonomy" id="1069815"/>
    <lineage>
        <taxon>Eukaryota</taxon>
        <taxon>Metazoa</taxon>
        <taxon>Spiralia</taxon>
        <taxon>Lophotrochozoa</taxon>
        <taxon>Mollusca</taxon>
        <taxon>Bivalvia</taxon>
        <taxon>Autobranchia</taxon>
        <taxon>Heteroconchia</taxon>
        <taxon>Palaeoheterodonta</taxon>
        <taxon>Unionida</taxon>
        <taxon>Unionoidea</taxon>
        <taxon>Unionidae</taxon>
        <taxon>Unioninae</taxon>
        <taxon>Sinanodonta</taxon>
    </lineage>
</organism>